<evidence type="ECO:0000313" key="2">
    <source>
        <dbReference type="EnsemblPlants" id="ONIVA11G11420.2"/>
    </source>
</evidence>
<feature type="compositionally biased region" description="Pro residues" evidence="1">
    <location>
        <begin position="65"/>
        <end position="75"/>
    </location>
</feature>
<dbReference type="AlphaFoldDB" id="A0A0E0J1C7"/>
<feature type="region of interest" description="Disordered" evidence="1">
    <location>
        <begin position="1"/>
        <end position="39"/>
    </location>
</feature>
<feature type="compositionally biased region" description="Basic residues" evidence="1">
    <location>
        <begin position="22"/>
        <end position="39"/>
    </location>
</feature>
<name>A0A0E0J1C7_ORYNI</name>
<accession>A0A0E0J1C7</accession>
<reference evidence="2" key="1">
    <citation type="submission" date="2015-04" db="UniProtKB">
        <authorList>
            <consortium name="EnsemblPlants"/>
        </authorList>
    </citation>
    <scope>IDENTIFICATION</scope>
    <source>
        <strain evidence="2">SL10</strain>
    </source>
</reference>
<sequence>MSRYPSPPRIRRLPPEPLGAGCRRRRRGSGPHRRRRLLRHRPSAVVASVLGQIGATAVAVTYIPPCPPPPPPTPHPGWSGRGASLRQNHRTRLHIVTACASSPPVLTVHPAHASQPTAPASTSLALALPPAPHRRQRSPSTPPAAADSSRPPATRRRDQAAADACAHPPASPQSALFGCL</sequence>
<feature type="region of interest" description="Disordered" evidence="1">
    <location>
        <begin position="129"/>
        <end position="180"/>
    </location>
</feature>
<dbReference type="EnsemblPlants" id="ONIVA11G11420.2">
    <property type="protein sequence ID" value="ONIVA11G11420.2"/>
    <property type="gene ID" value="ONIVA11G11420"/>
</dbReference>
<reference evidence="2" key="2">
    <citation type="submission" date="2018-04" db="EMBL/GenBank/DDBJ databases">
        <title>OnivRS2 (Oryza nivara Reference Sequence Version 2).</title>
        <authorList>
            <person name="Zhang J."/>
            <person name="Kudrna D."/>
            <person name="Lee S."/>
            <person name="Talag J."/>
            <person name="Rajasekar S."/>
            <person name="Welchert J."/>
            <person name="Hsing Y.-I."/>
            <person name="Wing R.A."/>
        </authorList>
    </citation>
    <scope>NUCLEOTIDE SEQUENCE [LARGE SCALE GENOMIC DNA]</scope>
    <source>
        <strain evidence="2">SL10</strain>
    </source>
</reference>
<keyword evidence="3" id="KW-1185">Reference proteome</keyword>
<dbReference type="Proteomes" id="UP000006591">
    <property type="component" value="Chromosome 11"/>
</dbReference>
<organism evidence="2">
    <name type="scientific">Oryza nivara</name>
    <name type="common">Indian wild rice</name>
    <name type="synonym">Oryza sativa f. spontanea</name>
    <dbReference type="NCBI Taxonomy" id="4536"/>
    <lineage>
        <taxon>Eukaryota</taxon>
        <taxon>Viridiplantae</taxon>
        <taxon>Streptophyta</taxon>
        <taxon>Embryophyta</taxon>
        <taxon>Tracheophyta</taxon>
        <taxon>Spermatophyta</taxon>
        <taxon>Magnoliopsida</taxon>
        <taxon>Liliopsida</taxon>
        <taxon>Poales</taxon>
        <taxon>Poaceae</taxon>
        <taxon>BOP clade</taxon>
        <taxon>Oryzoideae</taxon>
        <taxon>Oryzeae</taxon>
        <taxon>Oryzinae</taxon>
        <taxon>Oryza</taxon>
    </lineage>
</organism>
<proteinExistence type="predicted"/>
<feature type="compositionally biased region" description="Low complexity" evidence="1">
    <location>
        <begin position="143"/>
        <end position="152"/>
    </location>
</feature>
<protein>
    <submittedName>
        <fullName evidence="2">Uncharacterized protein</fullName>
    </submittedName>
</protein>
<feature type="region of interest" description="Disordered" evidence="1">
    <location>
        <begin position="65"/>
        <end position="84"/>
    </location>
</feature>
<dbReference type="Gramene" id="ONIVA11G11420.2">
    <property type="protein sequence ID" value="ONIVA11G11420.2"/>
    <property type="gene ID" value="ONIVA11G11420"/>
</dbReference>
<evidence type="ECO:0000313" key="3">
    <source>
        <dbReference type="Proteomes" id="UP000006591"/>
    </source>
</evidence>
<evidence type="ECO:0000256" key="1">
    <source>
        <dbReference type="SAM" id="MobiDB-lite"/>
    </source>
</evidence>